<feature type="domain" description="G-protein coupled receptors family 2 profile 2" evidence="6">
    <location>
        <begin position="154"/>
        <end position="400"/>
    </location>
</feature>
<evidence type="ECO:0000259" key="6">
    <source>
        <dbReference type="PROSITE" id="PS50261"/>
    </source>
</evidence>
<evidence type="ECO:0000256" key="3">
    <source>
        <dbReference type="ARBA" id="ARBA00022989"/>
    </source>
</evidence>
<organism evidence="7 8">
    <name type="scientific">Crassostrea virginica</name>
    <name type="common">Eastern oyster</name>
    <dbReference type="NCBI Taxonomy" id="6565"/>
    <lineage>
        <taxon>Eukaryota</taxon>
        <taxon>Metazoa</taxon>
        <taxon>Spiralia</taxon>
        <taxon>Lophotrochozoa</taxon>
        <taxon>Mollusca</taxon>
        <taxon>Bivalvia</taxon>
        <taxon>Autobranchia</taxon>
        <taxon>Pteriomorphia</taxon>
        <taxon>Ostreida</taxon>
        <taxon>Ostreoidea</taxon>
        <taxon>Ostreidae</taxon>
        <taxon>Crassostrea</taxon>
    </lineage>
</organism>
<evidence type="ECO:0000256" key="4">
    <source>
        <dbReference type="ARBA" id="ARBA00023136"/>
    </source>
</evidence>
<dbReference type="GO" id="GO:0016020">
    <property type="term" value="C:membrane"/>
    <property type="evidence" value="ECO:0007669"/>
    <property type="project" value="UniProtKB-SubCell"/>
</dbReference>
<name>A0A8B8CVL7_CRAVI</name>
<protein>
    <submittedName>
        <fullName evidence="8">G-protein coupled receptor Mth2-like</fullName>
    </submittedName>
</protein>
<dbReference type="Gene3D" id="1.20.1070.10">
    <property type="entry name" value="Rhodopsin 7-helix transmembrane proteins"/>
    <property type="match status" value="1"/>
</dbReference>
<dbReference type="CDD" id="cd15039">
    <property type="entry name" value="7tmB3_Methuselah-like"/>
    <property type="match status" value="1"/>
</dbReference>
<evidence type="ECO:0000313" key="7">
    <source>
        <dbReference type="Proteomes" id="UP000694844"/>
    </source>
</evidence>
<dbReference type="GO" id="GO:0007166">
    <property type="term" value="P:cell surface receptor signaling pathway"/>
    <property type="evidence" value="ECO:0007669"/>
    <property type="project" value="InterPro"/>
</dbReference>
<feature type="transmembrane region" description="Helical" evidence="5">
    <location>
        <begin position="380"/>
        <end position="398"/>
    </location>
</feature>
<dbReference type="InterPro" id="IPR017981">
    <property type="entry name" value="GPCR_2-like_7TM"/>
</dbReference>
<keyword evidence="2 5" id="KW-0812">Transmembrane</keyword>
<reference evidence="8" key="1">
    <citation type="submission" date="2025-08" db="UniProtKB">
        <authorList>
            <consortium name="RefSeq"/>
        </authorList>
    </citation>
    <scope>IDENTIFICATION</scope>
    <source>
        <tissue evidence="8">Whole sample</tissue>
    </source>
</reference>
<gene>
    <name evidence="8" type="primary">LOC111122044</name>
</gene>
<sequence length="439" mass="50624">MKIFVQHTVKRVEFENRLIALTTKMNISTVEISHLSLTWRKEHYDFNPFNIHMAEYFYRCTVPVYFENNFVRDRHQYRTVRLSKVLTCVQIQIEPYEYSFDEVSGELKVLQTDATYEKSSYDILPNGSVRICAEDVNSKNYYTTSNKGSSLILLSDITLLLDIISILCLISALFIFIFHKDLRTLPGKMNMVLILSLALTLSFFQLSKLGTYHRDICVVFGIALHYFWLQSFASMFTCSFHMWRIFRSTHIFSNSEFKGILKKYLTFIALLPFCIVSLNVTIMGTTSNNGSIGYGTERCFIDNSISRLISFVIPVGVMCLSNLFFFVGTLISIRNVPAVPGTKSVRNEFWIYCRLFTITGITWTLQIIDGFLPLSPYSYISSIINSLQGTAIFVAFILNKRVINLIRKSCKCRPHQIELNNRAVTGESDMDRETYVTRL</sequence>
<evidence type="ECO:0000256" key="1">
    <source>
        <dbReference type="ARBA" id="ARBA00004141"/>
    </source>
</evidence>
<feature type="transmembrane region" description="Helical" evidence="5">
    <location>
        <begin position="157"/>
        <end position="178"/>
    </location>
</feature>
<evidence type="ECO:0000256" key="2">
    <source>
        <dbReference type="ARBA" id="ARBA00022692"/>
    </source>
</evidence>
<dbReference type="AlphaFoldDB" id="A0A8B8CVL7"/>
<keyword evidence="7" id="KW-1185">Reference proteome</keyword>
<dbReference type="GeneID" id="111122044"/>
<feature type="transmembrane region" description="Helical" evidence="5">
    <location>
        <begin position="264"/>
        <end position="285"/>
    </location>
</feature>
<evidence type="ECO:0000256" key="5">
    <source>
        <dbReference type="SAM" id="Phobius"/>
    </source>
</evidence>
<keyword evidence="4 5" id="KW-0472">Membrane</keyword>
<dbReference type="RefSeq" id="XP_022319279.1">
    <property type="nucleotide sequence ID" value="XM_022463571.1"/>
</dbReference>
<feature type="transmembrane region" description="Helical" evidence="5">
    <location>
        <begin position="218"/>
        <end position="243"/>
    </location>
</feature>
<feature type="transmembrane region" description="Helical" evidence="5">
    <location>
        <begin position="305"/>
        <end position="328"/>
    </location>
</feature>
<dbReference type="KEGG" id="cvn:111122044"/>
<feature type="transmembrane region" description="Helical" evidence="5">
    <location>
        <begin position="190"/>
        <end position="206"/>
    </location>
</feature>
<dbReference type="PANTHER" id="PTHR45902">
    <property type="entry name" value="LATROPHILIN RECEPTOR-LIKE PROTEIN A"/>
    <property type="match status" value="1"/>
</dbReference>
<feature type="transmembrane region" description="Helical" evidence="5">
    <location>
        <begin position="349"/>
        <end position="368"/>
    </location>
</feature>
<dbReference type="Proteomes" id="UP000694844">
    <property type="component" value="Chromosome 2"/>
</dbReference>
<dbReference type="PANTHER" id="PTHR45902:SF1">
    <property type="entry name" value="LATROPHILIN RECEPTOR-LIKE PROTEIN A"/>
    <property type="match status" value="1"/>
</dbReference>
<dbReference type="InterPro" id="IPR053231">
    <property type="entry name" value="GPCR_LN-TM7"/>
</dbReference>
<comment type="subcellular location">
    <subcellularLocation>
        <location evidence="1">Membrane</location>
        <topology evidence="1">Multi-pass membrane protein</topology>
    </subcellularLocation>
</comment>
<evidence type="ECO:0000313" key="8">
    <source>
        <dbReference type="RefSeq" id="XP_022319279.1"/>
    </source>
</evidence>
<dbReference type="GO" id="GO:0004930">
    <property type="term" value="F:G protein-coupled receptor activity"/>
    <property type="evidence" value="ECO:0007669"/>
    <property type="project" value="InterPro"/>
</dbReference>
<dbReference type="Pfam" id="PF00002">
    <property type="entry name" value="7tm_2"/>
    <property type="match status" value="1"/>
</dbReference>
<dbReference type="PROSITE" id="PS50261">
    <property type="entry name" value="G_PROTEIN_RECEP_F2_4"/>
    <property type="match status" value="1"/>
</dbReference>
<dbReference type="InterPro" id="IPR000832">
    <property type="entry name" value="GPCR_2_secretin-like"/>
</dbReference>
<keyword evidence="3 5" id="KW-1133">Transmembrane helix</keyword>
<dbReference type="OrthoDB" id="10051649at2759"/>
<proteinExistence type="predicted"/>
<accession>A0A8B8CVL7</accession>